<accession>A0A1D6PIS5</accession>
<organism evidence="2">
    <name type="scientific">Zea mays</name>
    <name type="common">Maize</name>
    <dbReference type="NCBI Taxonomy" id="4577"/>
    <lineage>
        <taxon>Eukaryota</taxon>
        <taxon>Viridiplantae</taxon>
        <taxon>Streptophyta</taxon>
        <taxon>Embryophyta</taxon>
        <taxon>Tracheophyta</taxon>
        <taxon>Spermatophyta</taxon>
        <taxon>Magnoliopsida</taxon>
        <taxon>Liliopsida</taxon>
        <taxon>Poales</taxon>
        <taxon>Poaceae</taxon>
        <taxon>PACMAD clade</taxon>
        <taxon>Panicoideae</taxon>
        <taxon>Andropogonodae</taxon>
        <taxon>Andropogoneae</taxon>
        <taxon>Tripsacinae</taxon>
        <taxon>Zea</taxon>
    </lineage>
</organism>
<reference evidence="2" key="1">
    <citation type="submission" date="2015-12" db="EMBL/GenBank/DDBJ databases">
        <title>Update maize B73 reference genome by single molecule sequencing technologies.</title>
        <authorList>
            <consortium name="Maize Genome Sequencing Project"/>
            <person name="Ware D."/>
        </authorList>
    </citation>
    <scope>NUCLEOTIDE SEQUENCE</scope>
    <source>
        <tissue evidence="2">Seedling</tissue>
    </source>
</reference>
<feature type="compositionally biased region" description="Low complexity" evidence="1">
    <location>
        <begin position="1"/>
        <end position="14"/>
    </location>
</feature>
<protein>
    <submittedName>
        <fullName evidence="2">Phosphoinositide phosphatase SAC2</fullName>
    </submittedName>
</protein>
<name>A0A1D6PIS5_MAIZE</name>
<evidence type="ECO:0000256" key="1">
    <source>
        <dbReference type="SAM" id="MobiDB-lite"/>
    </source>
</evidence>
<sequence>MDVVSVESSTSYSEQGHTDEGRDDMDLSRSSSQVSDVRDYSDRFAHWVADGGMLW</sequence>
<gene>
    <name evidence="2" type="ORF">ZEAMMB73_Zm00001d048258</name>
</gene>
<feature type="region of interest" description="Disordered" evidence="1">
    <location>
        <begin position="1"/>
        <end position="35"/>
    </location>
</feature>
<dbReference type="EMBL" id="CM000785">
    <property type="protein sequence ID" value="AQL09228.1"/>
    <property type="molecule type" value="Genomic_DNA"/>
</dbReference>
<feature type="compositionally biased region" description="Basic and acidic residues" evidence="1">
    <location>
        <begin position="16"/>
        <end position="27"/>
    </location>
</feature>
<proteinExistence type="predicted"/>
<evidence type="ECO:0000313" key="2">
    <source>
        <dbReference type="EMBL" id="AQL09228.1"/>
    </source>
</evidence>
<dbReference type="EMBL" id="CM000785">
    <property type="protein sequence ID" value="AQL09230.1"/>
    <property type="molecule type" value="Genomic_DNA"/>
</dbReference>
<dbReference type="AlphaFoldDB" id="A0A1D6PIS5"/>